<dbReference type="InterPro" id="IPR011047">
    <property type="entry name" value="Quinoprotein_ADH-like_sf"/>
</dbReference>
<keyword evidence="2" id="KW-1185">Reference proteome</keyword>
<reference evidence="1 2" key="1">
    <citation type="submission" date="2020-09" db="EMBL/GenBank/DDBJ databases">
        <title>Novel species in genus Gordonia.</title>
        <authorList>
            <person name="Zhang G."/>
        </authorList>
    </citation>
    <scope>NUCLEOTIDE SEQUENCE [LARGE SCALE GENOMIC DNA]</scope>
    <source>
        <strain evidence="1 2">ON-33</strain>
    </source>
</reference>
<dbReference type="Proteomes" id="UP000602395">
    <property type="component" value="Unassembled WGS sequence"/>
</dbReference>
<comment type="caution">
    <text evidence="1">The sequence shown here is derived from an EMBL/GenBank/DDBJ whole genome shotgun (WGS) entry which is preliminary data.</text>
</comment>
<gene>
    <name evidence="1" type="ORF">IDF66_08850</name>
</gene>
<evidence type="ECO:0008006" key="3">
    <source>
        <dbReference type="Google" id="ProtNLM"/>
    </source>
</evidence>
<dbReference type="EMBL" id="JACWMS010000002">
    <property type="protein sequence ID" value="MBD1319697.1"/>
    <property type="molecule type" value="Genomic_DNA"/>
</dbReference>
<evidence type="ECO:0000313" key="1">
    <source>
        <dbReference type="EMBL" id="MBD1319697.1"/>
    </source>
</evidence>
<protein>
    <recommendedName>
        <fullName evidence="3">PQQ-like domain-containing protein</fullName>
    </recommendedName>
</protein>
<organism evidence="1 2">
    <name type="scientific">Gordonia hankookensis</name>
    <dbReference type="NCBI Taxonomy" id="589403"/>
    <lineage>
        <taxon>Bacteria</taxon>
        <taxon>Bacillati</taxon>
        <taxon>Actinomycetota</taxon>
        <taxon>Actinomycetes</taxon>
        <taxon>Mycobacteriales</taxon>
        <taxon>Gordoniaceae</taxon>
        <taxon>Gordonia</taxon>
    </lineage>
</organism>
<sequence>MSIRSSLAGLVRRMPFGIGTVTMLLVAAMVASVAAVLAIGTPADNTTDYRDGHLRGYSSEPDVAWTQSSDTLPGYRADSGVEVVDTWRDEWLLAYPSGLGRAFVLVTARSGSPLWKNPVVAGLGGCGLNDLGQVGCAIKLGGVPDGFYLIDDTGTPTSGTDLDDTEHVVGVGSDYLRIDQAGYRATMRDPAGHEIWSRTFAASAQARTRPDGVLIVSTADGTRFVLDPATGADRLSCSQCDITSFDTGITVQYNEFGHERVATYAVTDGDVQTPPVAVSDGLRVVGGPSTLPVLAGTGDAQVQATQGRYEIRDPAREDALWQITDPELSKANTKPCGTEVALALKDRTRLFYTLADGKRVGRMDPPAFDRPASNIDHLSCVGSSGTTMIFADPDQVTAVDTTTGQIAWTRSVIGTTEAVDGYIVLHEGTSITVLRPH</sequence>
<evidence type="ECO:0000313" key="2">
    <source>
        <dbReference type="Proteomes" id="UP000602395"/>
    </source>
</evidence>
<accession>A0ABR7WCX3</accession>
<dbReference type="SUPFAM" id="SSF50998">
    <property type="entry name" value="Quinoprotein alcohol dehydrogenase-like"/>
    <property type="match status" value="1"/>
</dbReference>
<proteinExistence type="predicted"/>
<name>A0ABR7WCX3_9ACTN</name>